<dbReference type="AlphaFoldDB" id="A0A7Y4L7G0"/>
<feature type="domain" description="Carboxylesterase type B" evidence="4">
    <location>
        <begin position="3"/>
        <end position="451"/>
    </location>
</feature>
<dbReference type="InterPro" id="IPR050309">
    <property type="entry name" value="Type-B_Carboxylest/Lipase"/>
</dbReference>
<proteinExistence type="inferred from homology"/>
<comment type="caution">
    <text evidence="6">The sequence shown here is derived from an EMBL/GenBank/DDBJ whole genome shotgun (WGS) entry which is preliminary data.</text>
</comment>
<evidence type="ECO:0000313" key="7">
    <source>
        <dbReference type="Proteomes" id="UP000534306"/>
    </source>
</evidence>
<evidence type="ECO:0000313" key="5">
    <source>
        <dbReference type="EMBL" id="MBB6570277.1"/>
    </source>
</evidence>
<keyword evidence="7" id="KW-1185">Reference proteome</keyword>
<comment type="similarity">
    <text evidence="1 3">Belongs to the type-B carboxylesterase/lipase family.</text>
</comment>
<dbReference type="SUPFAM" id="SSF53474">
    <property type="entry name" value="alpha/beta-Hydrolases"/>
    <property type="match status" value="1"/>
</dbReference>
<reference evidence="6 7" key="1">
    <citation type="submission" date="2020-05" db="EMBL/GenBank/DDBJ databases">
        <title>Genome sequence of Kribbella sandramycini ATCC 39419.</title>
        <authorList>
            <person name="Maclea K.S."/>
            <person name="Fair J.L."/>
        </authorList>
    </citation>
    <scope>NUCLEOTIDE SEQUENCE [LARGE SCALE GENOMIC DNA]</scope>
    <source>
        <strain evidence="6 7">ATCC 39419</strain>
    </source>
</reference>
<gene>
    <name evidence="5" type="ORF">HNR71_005914</name>
    <name evidence="6" type="ORF">HPO96_36735</name>
</gene>
<evidence type="ECO:0000313" key="6">
    <source>
        <dbReference type="EMBL" id="NOL45805.1"/>
    </source>
</evidence>
<dbReference type="PANTHER" id="PTHR11559">
    <property type="entry name" value="CARBOXYLESTERASE"/>
    <property type="match status" value="1"/>
</dbReference>
<evidence type="ECO:0000256" key="3">
    <source>
        <dbReference type="RuleBase" id="RU361235"/>
    </source>
</evidence>
<dbReference type="RefSeq" id="WP_171679102.1">
    <property type="nucleotide sequence ID" value="NZ_BAAAGT010000020.1"/>
</dbReference>
<dbReference type="Gene3D" id="3.40.50.1820">
    <property type="entry name" value="alpha/beta hydrolase"/>
    <property type="match status" value="1"/>
</dbReference>
<dbReference type="InterPro" id="IPR002018">
    <property type="entry name" value="CarbesteraseB"/>
</dbReference>
<evidence type="ECO:0000259" key="4">
    <source>
        <dbReference type="Pfam" id="PF00135"/>
    </source>
</evidence>
<accession>A0A7Y4L7G0</accession>
<dbReference type="PROSITE" id="PS00122">
    <property type="entry name" value="CARBOXYLESTERASE_B_1"/>
    <property type="match status" value="1"/>
</dbReference>
<dbReference type="Pfam" id="PF00135">
    <property type="entry name" value="COesterase"/>
    <property type="match status" value="1"/>
</dbReference>
<name>A0A7Y4L7G0_9ACTN</name>
<evidence type="ECO:0000256" key="1">
    <source>
        <dbReference type="ARBA" id="ARBA00005964"/>
    </source>
</evidence>
<organism evidence="6 7">
    <name type="scientific">Kribbella sandramycini</name>
    <dbReference type="NCBI Taxonomy" id="60450"/>
    <lineage>
        <taxon>Bacteria</taxon>
        <taxon>Bacillati</taxon>
        <taxon>Actinomycetota</taxon>
        <taxon>Actinomycetes</taxon>
        <taxon>Propionibacteriales</taxon>
        <taxon>Kribbellaceae</taxon>
        <taxon>Kribbella</taxon>
    </lineage>
</organism>
<dbReference type="GO" id="GO:0016787">
    <property type="term" value="F:hydrolase activity"/>
    <property type="evidence" value="ECO:0007669"/>
    <property type="project" value="UniProtKB-KW"/>
</dbReference>
<dbReference type="InterPro" id="IPR029058">
    <property type="entry name" value="AB_hydrolase_fold"/>
</dbReference>
<dbReference type="EC" id="3.1.1.-" evidence="3"/>
<evidence type="ECO:0000256" key="2">
    <source>
        <dbReference type="ARBA" id="ARBA00022801"/>
    </source>
</evidence>
<dbReference type="Proteomes" id="UP000553957">
    <property type="component" value="Unassembled WGS sequence"/>
</dbReference>
<reference evidence="5 8" key="2">
    <citation type="submission" date="2020-08" db="EMBL/GenBank/DDBJ databases">
        <title>Sequencing the genomes of 1000 actinobacteria strains.</title>
        <authorList>
            <person name="Klenk H.-P."/>
        </authorList>
    </citation>
    <scope>NUCLEOTIDE SEQUENCE [LARGE SCALE GENOMIC DNA]</scope>
    <source>
        <strain evidence="5 8">DSM 15626</strain>
    </source>
</reference>
<dbReference type="InterPro" id="IPR019826">
    <property type="entry name" value="Carboxylesterase_B_AS"/>
</dbReference>
<dbReference type="Proteomes" id="UP000534306">
    <property type="component" value="Unassembled WGS sequence"/>
</dbReference>
<evidence type="ECO:0000313" key="8">
    <source>
        <dbReference type="Proteomes" id="UP000553957"/>
    </source>
</evidence>
<sequence length="487" mass="51637">MSDPVVVTPAGSVRGVTFEYGAVFRAVPYAAPPVRFEAPEPAVGWDGVRDATEVGATAPQVAQVAGMPELLPNLMIAGDDYLHVNVWTPDVGGSAPVVVFFHGGAFVMGSNAISAYDGASFARDGVVFVSVNYRLGVDGFLSFGDGVPNLGLLDQVAALQWVRESIGAFGGDPGSVTVMGESAGAMSVAALMTMPAAKGLFHRAIMESGAGHHAITPAAAANVARRVAKVLGVPATRAGVATASTEQLVEAQTAISAQLGKSPFRRTWSDVATNLMPFEPVIDGEVLPQLPIRAIEDGAGSDIDVLLGYNTQEGRLFFLDLPGRGLKTRIATVIMSRLFGLGRSDRKAYYGWASGPRRDHDAMVALLTDAVYRIPALNFAQAHGRAHVYRFSWESPAYDGRLGASHAMELPYVFDNLADPNWRTLLGGPGDQEVATRMHAAWVQFAKTGDPGWPAYTAGRVEMEFGGAGELLTDVQPEARQLWAGRR</sequence>
<keyword evidence="2 3" id="KW-0378">Hydrolase</keyword>
<dbReference type="EMBL" id="JACHKF010000001">
    <property type="protein sequence ID" value="MBB6570277.1"/>
    <property type="molecule type" value="Genomic_DNA"/>
</dbReference>
<dbReference type="EMBL" id="JABJRC010000017">
    <property type="protein sequence ID" value="NOL45805.1"/>
    <property type="molecule type" value="Genomic_DNA"/>
</dbReference>
<protein>
    <recommendedName>
        <fullName evidence="3">Carboxylic ester hydrolase</fullName>
        <ecNumber evidence="3">3.1.1.-</ecNumber>
    </recommendedName>
</protein>